<name>A0AAN1CX97_VIBNA</name>
<organism evidence="1 2">
    <name type="scientific">Vibrio natriegens NBRC 15636 = ATCC 14048 = DSM 759</name>
    <dbReference type="NCBI Taxonomy" id="1219067"/>
    <lineage>
        <taxon>Bacteria</taxon>
        <taxon>Pseudomonadati</taxon>
        <taxon>Pseudomonadota</taxon>
        <taxon>Gammaproteobacteria</taxon>
        <taxon>Vibrionales</taxon>
        <taxon>Vibrionaceae</taxon>
        <taxon>Vibrio</taxon>
    </lineage>
</organism>
<dbReference type="GeneID" id="70915391"/>
<dbReference type="KEGG" id="vna:PN96_21350"/>
<reference evidence="1 2" key="1">
    <citation type="submission" date="2016-07" db="EMBL/GenBank/DDBJ databases">
        <title>Developing Vibrio natriegens as a novel, fast-growing host for biotechnology.</title>
        <authorList>
            <person name="Weinstock M.T."/>
            <person name="Hesek E.D."/>
            <person name="Wilson C.M."/>
            <person name="Gibson D.G."/>
        </authorList>
    </citation>
    <scope>NUCLEOTIDE SEQUENCE [LARGE SCALE GENOMIC DNA]</scope>
    <source>
        <strain evidence="1 2">ATCC 14048</strain>
    </source>
</reference>
<sequence>MNDVLTRLWNHNHAPWIFKTGCLLLITSLLLVIQSPRAELPPVTSFNQLSCSELDQNYQPVSDRDQLDILIPAHAMALPLLSKLCEAPEFNGQYSDIVVHWLPRRQVTPKTIYSQKFDVMWAREYQLSGLSPDYTNYYDKLLSLSGYDVLWFANQPIDDQFLKTHRIGLLNDTFSRSGYQLPVKQFTSLSIDVRSSLVTLYPTRKAMIDAFKKGEVDVISGTNHSPINQYELKVHTAVIANGVSAGGWFVSHSWVRLSDEMLRQRLAQALGEIG</sequence>
<dbReference type="AlphaFoldDB" id="A0AAN1CX97"/>
<gene>
    <name evidence="1" type="ORF">BA890_16845</name>
</gene>
<dbReference type="Proteomes" id="UP000092741">
    <property type="component" value="Chromosome 2"/>
</dbReference>
<dbReference type="RefSeq" id="WP_020335994.1">
    <property type="nucleotide sequence ID" value="NZ_ATFJ01000039.1"/>
</dbReference>
<protein>
    <submittedName>
        <fullName evidence="1">Uncharacterized protein</fullName>
    </submittedName>
</protein>
<evidence type="ECO:0000313" key="1">
    <source>
        <dbReference type="EMBL" id="ANQ14419.1"/>
    </source>
</evidence>
<evidence type="ECO:0000313" key="2">
    <source>
        <dbReference type="Proteomes" id="UP000092741"/>
    </source>
</evidence>
<accession>A0AAN1CX97</accession>
<dbReference type="EMBL" id="CP016346">
    <property type="protein sequence ID" value="ANQ14419.1"/>
    <property type="molecule type" value="Genomic_DNA"/>
</dbReference>
<keyword evidence="2" id="KW-1185">Reference proteome</keyword>
<proteinExistence type="predicted"/>